<dbReference type="EMBL" id="FCOJ02000008">
    <property type="protein sequence ID" value="SAK51374.1"/>
    <property type="molecule type" value="Genomic_DNA"/>
</dbReference>
<dbReference type="AlphaFoldDB" id="A0A158A0P7"/>
<name>A0A158A0P7_9BURK</name>
<protein>
    <submittedName>
        <fullName evidence="1">Uncharacterized protein</fullName>
    </submittedName>
</protein>
<evidence type="ECO:0000313" key="1">
    <source>
        <dbReference type="EMBL" id="SAK51374.1"/>
    </source>
</evidence>
<sequence>MEANSTIVVLKMEFNDSIQPHRRSCTELMQPNVHDAYYPGKSAFSLPVYEANADKNRPMRCRTGLPALSDLQSPYSPQFRI</sequence>
<keyword evidence="2" id="KW-1185">Reference proteome</keyword>
<proteinExistence type="predicted"/>
<comment type="caution">
    <text evidence="1">The sequence shown here is derived from an EMBL/GenBank/DDBJ whole genome shotgun (WGS) entry which is preliminary data.</text>
</comment>
<evidence type="ECO:0000313" key="2">
    <source>
        <dbReference type="Proteomes" id="UP000054596"/>
    </source>
</evidence>
<organism evidence="1 2">
    <name type="scientific">Caballeronia glebae</name>
    <dbReference type="NCBI Taxonomy" id="1777143"/>
    <lineage>
        <taxon>Bacteria</taxon>
        <taxon>Pseudomonadati</taxon>
        <taxon>Pseudomonadota</taxon>
        <taxon>Betaproteobacteria</taxon>
        <taxon>Burkholderiales</taxon>
        <taxon>Burkholderiaceae</taxon>
        <taxon>Caballeronia</taxon>
    </lineage>
</organism>
<gene>
    <name evidence="1" type="ORF">AWB82_01527</name>
</gene>
<accession>A0A158A0P7</accession>
<reference evidence="1" key="1">
    <citation type="submission" date="2016-01" db="EMBL/GenBank/DDBJ databases">
        <authorList>
            <person name="Peeters C."/>
        </authorList>
    </citation>
    <scope>NUCLEOTIDE SEQUENCE [LARGE SCALE GENOMIC DNA]</scope>
    <source>
        <strain evidence="1">LMG 29325</strain>
    </source>
</reference>
<dbReference type="Proteomes" id="UP000054596">
    <property type="component" value="Unassembled WGS sequence"/>
</dbReference>
<dbReference type="STRING" id="1777143.AWB82_01527"/>